<evidence type="ECO:0000313" key="1">
    <source>
        <dbReference type="EMBL" id="OIK01272.1"/>
    </source>
</evidence>
<dbReference type="Proteomes" id="UP000179642">
    <property type="component" value="Unassembled WGS sequence"/>
</dbReference>
<gene>
    <name evidence="1" type="ORF">BIV23_26425</name>
</gene>
<evidence type="ECO:0000313" key="2">
    <source>
        <dbReference type="Proteomes" id="UP000179642"/>
    </source>
</evidence>
<dbReference type="AlphaFoldDB" id="A0A1S2Q579"/>
<dbReference type="OrthoDB" id="9787478at2"/>
<comment type="caution">
    <text evidence="1">The sequence shown here is derived from an EMBL/GenBank/DDBJ whole genome shotgun (WGS) entry which is preliminary data.</text>
</comment>
<name>A0A1S2Q579_9ACTN</name>
<sequence>MGDRSTIEWTEATWNPTTGCDRISPGCDNCYALTLSRRLKAMGVAKYQADGDPRTSGPGFALTLHPDTLAIPRQWKTPRMVFVNSMSDLFHAKVPLDFVQQVFHVIADTPQHTYQLLTKRARRLRRLAGRLDWPPNLWMGVSVENADHLDRIDDLRQVPASVRFLSCEPLLGPLTGLRLDGVGWVIAGGESGPQHRPVQEEWLVEIRDACNEADVPFFFKQWGGRTPKSGGRELAGITWDQMPPRLHVAAAQ</sequence>
<dbReference type="InterPro" id="IPR011101">
    <property type="entry name" value="DUF5131"/>
</dbReference>
<proteinExistence type="predicted"/>
<reference evidence="1 2" key="1">
    <citation type="submission" date="2016-10" db="EMBL/GenBank/DDBJ databases">
        <title>Genome sequence of Streptomyces sp. MUSC 1.</title>
        <authorList>
            <person name="Lee L.-H."/>
            <person name="Ser H.-L."/>
            <person name="Law J.W.-F."/>
        </authorList>
    </citation>
    <scope>NUCLEOTIDE SEQUENCE [LARGE SCALE GENOMIC DNA]</scope>
    <source>
        <strain evidence="1 2">MUSC 1</strain>
    </source>
</reference>
<dbReference type="RefSeq" id="WP_071383463.1">
    <property type="nucleotide sequence ID" value="NZ_MLYO01000045.1"/>
</dbReference>
<protein>
    <recommendedName>
        <fullName evidence="3">Phage Gp37/Gp68 family protein</fullName>
    </recommendedName>
</protein>
<keyword evidence="2" id="KW-1185">Reference proteome</keyword>
<accession>A0A1S2Q579</accession>
<evidence type="ECO:0008006" key="3">
    <source>
        <dbReference type="Google" id="ProtNLM"/>
    </source>
</evidence>
<dbReference type="Pfam" id="PF07505">
    <property type="entry name" value="DUF5131"/>
    <property type="match status" value="1"/>
</dbReference>
<dbReference type="EMBL" id="MLYO01000045">
    <property type="protein sequence ID" value="OIK01272.1"/>
    <property type="molecule type" value="Genomic_DNA"/>
</dbReference>
<organism evidence="1 2">
    <name type="scientific">Streptomyces monashensis</name>
    <dbReference type="NCBI Taxonomy" id="1678012"/>
    <lineage>
        <taxon>Bacteria</taxon>
        <taxon>Bacillati</taxon>
        <taxon>Actinomycetota</taxon>
        <taxon>Actinomycetes</taxon>
        <taxon>Kitasatosporales</taxon>
        <taxon>Streptomycetaceae</taxon>
        <taxon>Streptomyces</taxon>
    </lineage>
</organism>